<dbReference type="AlphaFoldDB" id="A0A0B6YR13"/>
<feature type="non-terminal residue" evidence="1">
    <location>
        <position position="1"/>
    </location>
</feature>
<name>A0A0B6YR13_9EUPU</name>
<sequence length="174" mass="19347">KEHHSHLEDSKSIIGTSNQFHEQFQDVCNMGTNRTSSLSAMLRALTYSSQSQQTGGSKNLITEDMKSEIFHRVSDLPTAYYSGTAPNVDLTKAPFALSNHPSNMAAQSSSIVQHNRAEAQLEAYFPDLNSQLDRRSDCASDNQDELDETLNVLKSLDSQYFQHDDDSSSPETTL</sequence>
<gene>
    <name evidence="1" type="primary">ORF32400</name>
</gene>
<dbReference type="EMBL" id="HACG01011361">
    <property type="protein sequence ID" value="CEK58226.1"/>
    <property type="molecule type" value="Transcribed_RNA"/>
</dbReference>
<protein>
    <submittedName>
        <fullName evidence="1">Uncharacterized protein</fullName>
    </submittedName>
</protein>
<proteinExistence type="predicted"/>
<organism evidence="1">
    <name type="scientific">Arion vulgaris</name>
    <dbReference type="NCBI Taxonomy" id="1028688"/>
    <lineage>
        <taxon>Eukaryota</taxon>
        <taxon>Metazoa</taxon>
        <taxon>Spiralia</taxon>
        <taxon>Lophotrochozoa</taxon>
        <taxon>Mollusca</taxon>
        <taxon>Gastropoda</taxon>
        <taxon>Heterobranchia</taxon>
        <taxon>Euthyneura</taxon>
        <taxon>Panpulmonata</taxon>
        <taxon>Eupulmonata</taxon>
        <taxon>Stylommatophora</taxon>
        <taxon>Helicina</taxon>
        <taxon>Arionoidea</taxon>
        <taxon>Arionidae</taxon>
        <taxon>Arion</taxon>
    </lineage>
</organism>
<evidence type="ECO:0000313" key="1">
    <source>
        <dbReference type="EMBL" id="CEK58226.1"/>
    </source>
</evidence>
<reference evidence="1" key="1">
    <citation type="submission" date="2014-12" db="EMBL/GenBank/DDBJ databases">
        <title>Insight into the proteome of Arion vulgaris.</title>
        <authorList>
            <person name="Aradska J."/>
            <person name="Bulat T."/>
            <person name="Smidak R."/>
            <person name="Sarate P."/>
            <person name="Gangsoo J."/>
            <person name="Sialana F."/>
            <person name="Bilban M."/>
            <person name="Lubec G."/>
        </authorList>
    </citation>
    <scope>NUCLEOTIDE SEQUENCE</scope>
    <source>
        <tissue evidence="1">Skin</tissue>
    </source>
</reference>
<accession>A0A0B6YR13</accession>